<feature type="region of interest" description="Disordered" evidence="1">
    <location>
        <begin position="42"/>
        <end position="102"/>
    </location>
</feature>
<dbReference type="RefSeq" id="XP_062695558.1">
    <property type="nucleotide sequence ID" value="XM_062836830.1"/>
</dbReference>
<gene>
    <name evidence="2" type="ORF">B0T23DRAFT_373974</name>
</gene>
<feature type="compositionally biased region" description="Basic residues" evidence="1">
    <location>
        <begin position="82"/>
        <end position="92"/>
    </location>
</feature>
<dbReference type="AlphaFoldDB" id="A0AAJ0ICM5"/>
<reference evidence="2 3" key="1">
    <citation type="journal article" date="2023" name="Mol. Phylogenet. Evol.">
        <title>Genome-scale phylogeny and comparative genomics of the fungal order Sordariales.</title>
        <authorList>
            <person name="Hensen N."/>
            <person name="Bonometti L."/>
            <person name="Westerberg I."/>
            <person name="Brannstrom I.O."/>
            <person name="Guillou S."/>
            <person name="Cros-Aarteil S."/>
            <person name="Calhoun S."/>
            <person name="Haridas S."/>
            <person name="Kuo A."/>
            <person name="Mondo S."/>
            <person name="Pangilinan J."/>
            <person name="Riley R."/>
            <person name="LaButti K."/>
            <person name="Andreopoulos B."/>
            <person name="Lipzen A."/>
            <person name="Chen C."/>
            <person name="Yan M."/>
            <person name="Daum C."/>
            <person name="Ng V."/>
            <person name="Clum A."/>
            <person name="Steindorff A."/>
            <person name="Ohm R.A."/>
            <person name="Martin F."/>
            <person name="Silar P."/>
            <person name="Natvig D.O."/>
            <person name="Lalanne C."/>
            <person name="Gautier V."/>
            <person name="Ament-Velasquez S.L."/>
            <person name="Kruys A."/>
            <person name="Hutchinson M.I."/>
            <person name="Powell A.J."/>
            <person name="Barry K."/>
            <person name="Miller A.N."/>
            <person name="Grigoriev I.V."/>
            <person name="Debuchy R."/>
            <person name="Gladieux P."/>
            <person name="Hiltunen Thoren M."/>
            <person name="Johannesson H."/>
        </authorList>
    </citation>
    <scope>NUCLEOTIDE SEQUENCE [LARGE SCALE GENOMIC DNA]</scope>
    <source>
        <strain evidence="2 3">FGSC 10403</strain>
    </source>
</reference>
<evidence type="ECO:0000256" key="1">
    <source>
        <dbReference type="SAM" id="MobiDB-lite"/>
    </source>
</evidence>
<keyword evidence="3" id="KW-1185">Reference proteome</keyword>
<accession>A0AAJ0ICM5</accession>
<sequence>MHLGQGALVSSALPLTSPLTLSLSVKLKTGSDGVSQVLEATHSTPPLSSSVVPRYQKNGDRFLGRPLRKGPKMREGTYAGKKGSHVRGRRKTQIPGNNKQHLADARHDTYKVHMYDAYSVPVSLPPF</sequence>
<evidence type="ECO:0000313" key="3">
    <source>
        <dbReference type="Proteomes" id="UP001285908"/>
    </source>
</evidence>
<dbReference type="EMBL" id="JAULSX010000002">
    <property type="protein sequence ID" value="KAK3497294.1"/>
    <property type="molecule type" value="Genomic_DNA"/>
</dbReference>
<name>A0AAJ0ICM5_9PEZI</name>
<evidence type="ECO:0000313" key="2">
    <source>
        <dbReference type="EMBL" id="KAK3497294.1"/>
    </source>
</evidence>
<comment type="caution">
    <text evidence="2">The sequence shown here is derived from an EMBL/GenBank/DDBJ whole genome shotgun (WGS) entry which is preliminary data.</text>
</comment>
<feature type="compositionally biased region" description="Polar residues" evidence="1">
    <location>
        <begin position="42"/>
        <end position="51"/>
    </location>
</feature>
<protein>
    <submittedName>
        <fullName evidence="2">Uncharacterized protein</fullName>
    </submittedName>
</protein>
<organism evidence="2 3">
    <name type="scientific">Neurospora hispaniola</name>
    <dbReference type="NCBI Taxonomy" id="588809"/>
    <lineage>
        <taxon>Eukaryota</taxon>
        <taxon>Fungi</taxon>
        <taxon>Dikarya</taxon>
        <taxon>Ascomycota</taxon>
        <taxon>Pezizomycotina</taxon>
        <taxon>Sordariomycetes</taxon>
        <taxon>Sordariomycetidae</taxon>
        <taxon>Sordariales</taxon>
        <taxon>Sordariaceae</taxon>
        <taxon>Neurospora</taxon>
    </lineage>
</organism>
<dbReference type="Proteomes" id="UP001285908">
    <property type="component" value="Unassembled WGS sequence"/>
</dbReference>
<proteinExistence type="predicted"/>
<dbReference type="GeneID" id="87874452"/>